<gene>
    <name evidence="6" type="ORF">FC093_13265</name>
</gene>
<dbReference type="InterPro" id="IPR006439">
    <property type="entry name" value="HAD-SF_hydro_IA"/>
</dbReference>
<dbReference type="InterPro" id="IPR036412">
    <property type="entry name" value="HAD-like_sf"/>
</dbReference>
<evidence type="ECO:0000256" key="3">
    <source>
        <dbReference type="ARBA" id="ARBA00022723"/>
    </source>
</evidence>
<accession>A0A4V5UW88</accession>
<dbReference type="Gene3D" id="1.10.150.240">
    <property type="entry name" value="Putative phosphatase, domain 2"/>
    <property type="match status" value="1"/>
</dbReference>
<dbReference type="SFLD" id="SFLDS00003">
    <property type="entry name" value="Haloacid_Dehalogenase"/>
    <property type="match status" value="1"/>
</dbReference>
<dbReference type="PANTHER" id="PTHR46193:SF18">
    <property type="entry name" value="HEXITOL PHOSPHATASE B"/>
    <property type="match status" value="1"/>
</dbReference>
<keyword evidence="3" id="KW-0479">Metal-binding</keyword>
<dbReference type="SUPFAM" id="SSF56784">
    <property type="entry name" value="HAD-like"/>
    <property type="match status" value="1"/>
</dbReference>
<dbReference type="OrthoDB" id="9797743at2"/>
<comment type="cofactor">
    <cofactor evidence="1">
        <name>Mg(2+)</name>
        <dbReference type="ChEBI" id="CHEBI:18420"/>
    </cofactor>
</comment>
<dbReference type="InterPro" id="IPR023198">
    <property type="entry name" value="PGP-like_dom2"/>
</dbReference>
<dbReference type="EMBL" id="SZQL01000010">
    <property type="protein sequence ID" value="TKK67823.1"/>
    <property type="molecule type" value="Genomic_DNA"/>
</dbReference>
<dbReference type="CDD" id="cd07505">
    <property type="entry name" value="HAD_BPGM-like"/>
    <property type="match status" value="1"/>
</dbReference>
<comment type="similarity">
    <text evidence="2">Belongs to the HAD-like hydrolase superfamily. CbbY/CbbZ/Gph/YieH family.</text>
</comment>
<dbReference type="InterPro" id="IPR023214">
    <property type="entry name" value="HAD_sf"/>
</dbReference>
<evidence type="ECO:0000256" key="1">
    <source>
        <dbReference type="ARBA" id="ARBA00001946"/>
    </source>
</evidence>
<dbReference type="SFLD" id="SFLDG01129">
    <property type="entry name" value="C1.5:_HAD__Beta-PGM__Phosphata"/>
    <property type="match status" value="1"/>
</dbReference>
<dbReference type="SFLD" id="SFLDG01135">
    <property type="entry name" value="C1.5.6:_HAD__Beta-PGM__Phospha"/>
    <property type="match status" value="1"/>
</dbReference>
<keyword evidence="7" id="KW-1185">Reference proteome</keyword>
<dbReference type="InterPro" id="IPR041492">
    <property type="entry name" value="HAD_2"/>
</dbReference>
<evidence type="ECO:0000256" key="5">
    <source>
        <dbReference type="ARBA" id="ARBA00023277"/>
    </source>
</evidence>
<protein>
    <submittedName>
        <fullName evidence="6">HAD family phosphatase</fullName>
    </submittedName>
</protein>
<name>A0A4V5UW88_9BACT</name>
<dbReference type="GO" id="GO:0046872">
    <property type="term" value="F:metal ion binding"/>
    <property type="evidence" value="ECO:0007669"/>
    <property type="project" value="UniProtKB-KW"/>
</dbReference>
<evidence type="ECO:0000313" key="7">
    <source>
        <dbReference type="Proteomes" id="UP000305848"/>
    </source>
</evidence>
<evidence type="ECO:0000256" key="2">
    <source>
        <dbReference type="ARBA" id="ARBA00006171"/>
    </source>
</evidence>
<dbReference type="RefSeq" id="WP_137262388.1">
    <property type="nucleotide sequence ID" value="NZ_SZQL01000010.1"/>
</dbReference>
<organism evidence="6 7">
    <name type="scientific">Ilyomonas limi</name>
    <dbReference type="NCBI Taxonomy" id="2575867"/>
    <lineage>
        <taxon>Bacteria</taxon>
        <taxon>Pseudomonadati</taxon>
        <taxon>Bacteroidota</taxon>
        <taxon>Chitinophagia</taxon>
        <taxon>Chitinophagales</taxon>
        <taxon>Chitinophagaceae</taxon>
        <taxon>Ilyomonas</taxon>
    </lineage>
</organism>
<evidence type="ECO:0000313" key="6">
    <source>
        <dbReference type="EMBL" id="TKK67823.1"/>
    </source>
</evidence>
<dbReference type="GO" id="GO:0003824">
    <property type="term" value="F:catalytic activity"/>
    <property type="evidence" value="ECO:0007669"/>
    <property type="project" value="UniProtKB-ARBA"/>
</dbReference>
<comment type="caution">
    <text evidence="6">The sequence shown here is derived from an EMBL/GenBank/DDBJ whole genome shotgun (WGS) entry which is preliminary data.</text>
</comment>
<dbReference type="Gene3D" id="3.40.50.1000">
    <property type="entry name" value="HAD superfamily/HAD-like"/>
    <property type="match status" value="1"/>
</dbReference>
<keyword evidence="4" id="KW-0460">Magnesium</keyword>
<evidence type="ECO:0000256" key="4">
    <source>
        <dbReference type="ARBA" id="ARBA00022842"/>
    </source>
</evidence>
<dbReference type="PANTHER" id="PTHR46193">
    <property type="entry name" value="6-PHOSPHOGLUCONATE PHOSPHATASE"/>
    <property type="match status" value="1"/>
</dbReference>
<keyword evidence="5" id="KW-0119">Carbohydrate metabolism</keyword>
<reference evidence="6 7" key="1">
    <citation type="submission" date="2019-05" db="EMBL/GenBank/DDBJ databases">
        <title>Panacibacter sp. strain 17mud1-8 Genome sequencing and assembly.</title>
        <authorList>
            <person name="Chhetri G."/>
        </authorList>
    </citation>
    <scope>NUCLEOTIDE SEQUENCE [LARGE SCALE GENOMIC DNA]</scope>
    <source>
        <strain evidence="6 7">17mud1-8</strain>
    </source>
</reference>
<dbReference type="AlphaFoldDB" id="A0A4V5UW88"/>
<sequence>MKNAFIFDLNGTMVNDMGFHAEAWGTIINGELNGNLTPEQVKREMYGKNEEVLERVFGKGKFTPEEMGKLSIRKEEMYQEAFRPHLQLIDGLHQFLQKAYDYRIPMAIGSAAITFNINFVLDNLNIRRYFSAIVSADDVVKSKPHPQTFLDAAGKLGVNPADCIVFEDAPKGVETAQNAGMQTVVITTMHEPEEFKQYQNILLFIKDYTDERLEKFFFTYQ</sequence>
<proteinExistence type="inferred from homology"/>
<dbReference type="NCBIfam" id="TIGR01509">
    <property type="entry name" value="HAD-SF-IA-v3"/>
    <property type="match status" value="1"/>
</dbReference>
<dbReference type="InterPro" id="IPR051600">
    <property type="entry name" value="Beta-PGM-like"/>
</dbReference>
<dbReference type="Pfam" id="PF13419">
    <property type="entry name" value="HAD_2"/>
    <property type="match status" value="1"/>
</dbReference>
<dbReference type="Proteomes" id="UP000305848">
    <property type="component" value="Unassembled WGS sequence"/>
</dbReference>